<dbReference type="GeneID" id="26647330"/>
<dbReference type="RefSeq" id="YP_009194960.1">
    <property type="nucleotide sequence ID" value="NC_028755.1"/>
</dbReference>
<feature type="transmembrane region" description="Helical" evidence="1">
    <location>
        <begin position="5"/>
        <end position="25"/>
    </location>
</feature>
<keyword evidence="1" id="KW-0472">Membrane</keyword>
<accession>A0A0M4R256</accession>
<keyword evidence="3" id="KW-1185">Reference proteome</keyword>
<keyword evidence="1" id="KW-1133">Transmembrane helix</keyword>
<organism evidence="2 3">
    <name type="scientific">Citrobacter phage Margaery</name>
    <dbReference type="NCBI Taxonomy" id="1701810"/>
    <lineage>
        <taxon>Viruses</taxon>
        <taxon>Duplodnaviria</taxon>
        <taxon>Heunggongvirae</taxon>
        <taxon>Uroviricota</taxon>
        <taxon>Caudoviricetes</taxon>
        <taxon>Pantevenvirales</taxon>
        <taxon>Straboviridae</taxon>
        <taxon>Pseudotevenvirus</taxon>
        <taxon>Pseudotevenvirus margaery</taxon>
    </lineage>
</organism>
<sequence length="32" mass="3565">MNTGYILMCVVVVIAGLAVLAYRHYTGDENDY</sequence>
<reference evidence="2 3" key="1">
    <citation type="submission" date="2015-08" db="EMBL/GenBank/DDBJ databases">
        <title>The Complete Genome of Citrobacter freundii Myophage Margaery.</title>
        <authorList>
            <person name="Yi D."/>
            <person name="Cadungog J.N."/>
            <person name="Cahill J.L."/>
            <person name="Rasche E.S."/>
            <person name="Everett G.F.K."/>
        </authorList>
    </citation>
    <scope>NUCLEOTIDE SEQUENCE [LARGE SCALE GENOMIC DNA]</scope>
</reference>
<name>A0A0M4R256_9CAUD</name>
<dbReference type="EMBL" id="KT381880">
    <property type="protein sequence ID" value="ALF01834.1"/>
    <property type="molecule type" value="Genomic_DNA"/>
</dbReference>
<protein>
    <submittedName>
        <fullName evidence="2">Uncharacterized protein</fullName>
    </submittedName>
</protein>
<keyword evidence="1" id="KW-0812">Transmembrane</keyword>
<evidence type="ECO:0000256" key="1">
    <source>
        <dbReference type="SAM" id="Phobius"/>
    </source>
</evidence>
<proteinExistence type="predicted"/>
<gene>
    <name evidence="2" type="ORF">CPT_Margaery145</name>
</gene>
<dbReference type="Proteomes" id="UP000201970">
    <property type="component" value="Segment"/>
</dbReference>
<dbReference type="KEGG" id="vg:26647330"/>
<evidence type="ECO:0000313" key="2">
    <source>
        <dbReference type="EMBL" id="ALF01834.1"/>
    </source>
</evidence>
<evidence type="ECO:0000313" key="3">
    <source>
        <dbReference type="Proteomes" id="UP000201970"/>
    </source>
</evidence>